<dbReference type="InterPro" id="IPR012338">
    <property type="entry name" value="Beta-lactam/transpept-like"/>
</dbReference>
<evidence type="ECO:0000313" key="1">
    <source>
        <dbReference type="EMBL" id="ANJ74132.1"/>
    </source>
</evidence>
<dbReference type="GeneID" id="61527821"/>
<dbReference type="RefSeq" id="WP_064805826.1">
    <property type="nucleotide sequence ID" value="NZ_CP016022.1"/>
</dbReference>
<name>A0A192A1F6_9RALS</name>
<dbReference type="GO" id="GO:0016787">
    <property type="term" value="F:hydrolase activity"/>
    <property type="evidence" value="ECO:0007669"/>
    <property type="project" value="UniProtKB-KW"/>
</dbReference>
<keyword evidence="1" id="KW-0378">Hydrolase</keyword>
<dbReference type="OrthoDB" id="8582986at2"/>
<dbReference type="InterPro" id="IPR001466">
    <property type="entry name" value="Beta-lactam-related"/>
</dbReference>
<dbReference type="AlphaFoldDB" id="A0A192A1F6"/>
<dbReference type="PANTHER" id="PTHR43283:SF14">
    <property type="entry name" value="BLL8153 PROTEIN"/>
    <property type="match status" value="1"/>
</dbReference>
<dbReference type="SUPFAM" id="SSF56601">
    <property type="entry name" value="beta-lactamase/transpeptidase-like"/>
    <property type="match status" value="1"/>
</dbReference>
<dbReference type="InterPro" id="IPR050789">
    <property type="entry name" value="Diverse_Enzym_Activities"/>
</dbReference>
<dbReference type="PANTHER" id="PTHR43283">
    <property type="entry name" value="BETA-LACTAMASE-RELATED"/>
    <property type="match status" value="1"/>
</dbReference>
<evidence type="ECO:0000313" key="2">
    <source>
        <dbReference type="Proteomes" id="UP000078572"/>
    </source>
</evidence>
<sequence length="413" mass="44966">MKTRQLYAAACGLLACSIATASPDADLLGQKQGYPLAPSATRIYETPYIVGSFSGMDRLSPSCELAPADKPVPFKSADKEADFRYRFRGGDYTLADYMQHQRATAVLIVQDGTLLAEHYGYDRTQDMRMLSNSMAKTLLALAIGKALEDGSLHALEDRADQYVPGLAGTLYGATRIVDLLRMASGAKYVEDYTPTDDRARFLSTAAKQGVLAAAAQVSERADPPGTRFNYAGAQTEVLSLVLQAATQRSLCDFVDENLWKPMGAQSKATYLVRQSDGSAFAQGGFNATARDYARLGAMLANDGVVQGRQVVPRDFLLNMTDASRQPEPFRPGQMVYHGSRYYGYGFQVWLLPGDARRFVLLGIHGQAIYVDPQSRLTMVHLAVGQDASGDASGAHLGAERDALWRGVVERFAR</sequence>
<organism evidence="1 2">
    <name type="scientific">Ralstonia insidiosa</name>
    <dbReference type="NCBI Taxonomy" id="190721"/>
    <lineage>
        <taxon>Bacteria</taxon>
        <taxon>Pseudomonadati</taxon>
        <taxon>Pseudomonadota</taxon>
        <taxon>Betaproteobacteria</taxon>
        <taxon>Burkholderiales</taxon>
        <taxon>Burkholderiaceae</taxon>
        <taxon>Ralstonia</taxon>
    </lineage>
</organism>
<proteinExistence type="predicted"/>
<gene>
    <name evidence="1" type="ORF">A9Y76_17485</name>
</gene>
<accession>A0A192A1F6</accession>
<dbReference type="EMBL" id="CP016022">
    <property type="protein sequence ID" value="ANJ74132.1"/>
    <property type="molecule type" value="Genomic_DNA"/>
</dbReference>
<keyword evidence="2" id="KW-1185">Reference proteome</keyword>
<dbReference type="Pfam" id="PF00144">
    <property type="entry name" value="Beta-lactamase"/>
    <property type="match status" value="1"/>
</dbReference>
<protein>
    <submittedName>
        <fullName evidence="1">Serine hydrolase</fullName>
    </submittedName>
</protein>
<dbReference type="Gene3D" id="3.40.710.10">
    <property type="entry name" value="DD-peptidase/beta-lactamase superfamily"/>
    <property type="match status" value="1"/>
</dbReference>
<dbReference type="PROSITE" id="PS51257">
    <property type="entry name" value="PROKAR_LIPOPROTEIN"/>
    <property type="match status" value="1"/>
</dbReference>
<reference evidence="2" key="1">
    <citation type="submission" date="2016-06" db="EMBL/GenBank/DDBJ databases">
        <authorList>
            <person name="Xu Y."/>
            <person name="Nagy A."/>
            <person name="Yan X."/>
            <person name="Kim S.W."/>
            <person name="Haley B."/>
            <person name="Liu N.T."/>
            <person name="Nou X."/>
        </authorList>
    </citation>
    <scope>NUCLEOTIDE SEQUENCE [LARGE SCALE GENOMIC DNA]</scope>
    <source>
        <strain evidence="2">ATCC 49129</strain>
    </source>
</reference>
<dbReference type="STRING" id="190721.ACS15_3693"/>
<dbReference type="Proteomes" id="UP000078572">
    <property type="component" value="Chromosome 1"/>
</dbReference>